<comment type="caution">
    <text evidence="3">The sequence shown here is derived from an EMBL/GenBank/DDBJ whole genome shotgun (WGS) entry which is preliminary data.</text>
</comment>
<accession>A0ABX3D0K3</accession>
<dbReference type="SUPFAM" id="SSF56024">
    <property type="entry name" value="Phospholipase D/nuclease"/>
    <property type="match status" value="1"/>
</dbReference>
<keyword evidence="3" id="KW-0378">Hydrolase</keyword>
<dbReference type="InterPro" id="IPR014001">
    <property type="entry name" value="Helicase_ATP-bd"/>
</dbReference>
<protein>
    <submittedName>
        <fullName evidence="3">DNA helicase</fullName>
    </submittedName>
</protein>
<dbReference type="EMBL" id="MBRJ01000004">
    <property type="protein sequence ID" value="OHX50683.1"/>
    <property type="molecule type" value="Genomic_DNA"/>
</dbReference>
<gene>
    <name evidence="3" type="ORF">BBV17_06585</name>
</gene>
<dbReference type="Proteomes" id="UP000180194">
    <property type="component" value="Unassembled WGS sequence"/>
</dbReference>
<keyword evidence="3" id="KW-0547">Nucleotide-binding</keyword>
<dbReference type="PANTHER" id="PTHR47396:SF1">
    <property type="entry name" value="ATP-DEPENDENT HELICASE IRC3-RELATED"/>
    <property type="match status" value="1"/>
</dbReference>
<dbReference type="Pfam" id="PF18780">
    <property type="entry name" value="HNH_repeat"/>
    <property type="match status" value="1"/>
</dbReference>
<dbReference type="InterPro" id="IPR050742">
    <property type="entry name" value="Helicase_Restrict-Modif_Enz"/>
</dbReference>
<dbReference type="PANTHER" id="PTHR47396">
    <property type="entry name" value="TYPE I RESTRICTION ENZYME ECOKI R PROTEIN"/>
    <property type="match status" value="1"/>
</dbReference>
<sequence>MSNIQLITNQLGTHLLKQIESASSICILTSFSMKSGVSYLANHLKKAAERGADIKICTGDYLYITQPEALAALLDIHENIEIRIWRSNGTSFHPKAYLFQNDTHDCFIVGSSNLSRSALSNGIEWNLSVSNESDNYNEALEQFLHLFYADQTVPLNKETLENYRINYNAYHRKHPNLSAKWSEMEEKDLMLPSEKEIELQPKVVVREEQEAYGEIKPRFAQLDALEELNKTLDEDYNKALVVMATGLGKTYLAGFFAQKFKRVLFIAHLEEILHQASNSFHRIMPDRTCGIYNGKQKDGNADTIFASIYTLSMQRHLKAFKPDEFDLIIVDEFHHAAAGSYQRVLSYFRPEFLLGITATPDRNDNKDVYAICDGNVAFRLDFLDAIERKWLAPFKYFGVYDDTDYSQITWLGNRYDEEELLQLQLRDDMAEKILQAWLDKKQTRTIGFCSSIRQANFLSTYFNSKGFKTVALHSKQVDIGRQDAIQKLAGGELDVIFTVDLFNEGVDIPAVDTLLFVRPTESLTVFTQQIGRGLRLYESKSHCVVIDLIGNYRNADIKLSLFDTSEKGSNRTLEPMLPELCDLNLDVQVINLLQEMTKKKQPRKEKLLQDYQELKLELGRRPTYLELHLRGAADSVQYKQEFKSYHGFLAWADELDESEKRVYSRYKDWFIEVERTGMAKSYKMVVLLAMLERGPKRWYDPITPEEAAPFFHHYLMVKEHRKRIDFSYKASKKLWDYNEAGVSSLISRMPMSKWSGSSKGLISFQDDIFKLEVNVDKEDENILYEWTKEVCQYRLHWHFERKGNSSIN</sequence>
<evidence type="ECO:0000259" key="1">
    <source>
        <dbReference type="PROSITE" id="PS51192"/>
    </source>
</evidence>
<dbReference type="PROSITE" id="PS51194">
    <property type="entry name" value="HELICASE_CTER"/>
    <property type="match status" value="1"/>
</dbReference>
<feature type="domain" description="Helicase ATP-binding" evidence="1">
    <location>
        <begin position="230"/>
        <end position="378"/>
    </location>
</feature>
<dbReference type="SMART" id="SM00487">
    <property type="entry name" value="DEXDc"/>
    <property type="match status" value="1"/>
</dbReference>
<dbReference type="InterPro" id="IPR006935">
    <property type="entry name" value="Helicase/UvrB_N"/>
</dbReference>
<keyword evidence="4" id="KW-1185">Reference proteome</keyword>
<dbReference type="InterPro" id="IPR041025">
    <property type="entry name" value="HNH_repeat"/>
</dbReference>
<dbReference type="InterPro" id="IPR001650">
    <property type="entry name" value="Helicase_C-like"/>
</dbReference>
<dbReference type="Pfam" id="PF13091">
    <property type="entry name" value="PLDc_2"/>
    <property type="match status" value="1"/>
</dbReference>
<dbReference type="Gene3D" id="3.40.50.300">
    <property type="entry name" value="P-loop containing nucleotide triphosphate hydrolases"/>
    <property type="match status" value="2"/>
</dbReference>
<keyword evidence="3" id="KW-0347">Helicase</keyword>
<dbReference type="CDD" id="cd09205">
    <property type="entry name" value="PLDc_N_DEXD_b3"/>
    <property type="match status" value="1"/>
</dbReference>
<evidence type="ECO:0000259" key="2">
    <source>
        <dbReference type="PROSITE" id="PS51194"/>
    </source>
</evidence>
<dbReference type="CDD" id="cd18799">
    <property type="entry name" value="SF2_C_EcoAI-like"/>
    <property type="match status" value="1"/>
</dbReference>
<dbReference type="Gene3D" id="3.30.870.10">
    <property type="entry name" value="Endonuclease Chain A"/>
    <property type="match status" value="1"/>
</dbReference>
<dbReference type="RefSeq" id="WP_071155457.1">
    <property type="nucleotide sequence ID" value="NZ_MBRJ01000004.1"/>
</dbReference>
<dbReference type="SUPFAM" id="SSF52540">
    <property type="entry name" value="P-loop containing nucleoside triphosphate hydrolases"/>
    <property type="match status" value="1"/>
</dbReference>
<dbReference type="CDD" id="cd18032">
    <property type="entry name" value="DEXHc_RE_I_III_res"/>
    <property type="match status" value="1"/>
</dbReference>
<dbReference type="SMART" id="SM00490">
    <property type="entry name" value="HELICc"/>
    <property type="match status" value="1"/>
</dbReference>
<dbReference type="InterPro" id="IPR027417">
    <property type="entry name" value="P-loop_NTPase"/>
</dbReference>
<evidence type="ECO:0000313" key="3">
    <source>
        <dbReference type="EMBL" id="OHX50683.1"/>
    </source>
</evidence>
<organism evidence="3 4">
    <name type="scientific">Cytobacillus oceanisediminis</name>
    <dbReference type="NCBI Taxonomy" id="665099"/>
    <lineage>
        <taxon>Bacteria</taxon>
        <taxon>Bacillati</taxon>
        <taxon>Bacillota</taxon>
        <taxon>Bacilli</taxon>
        <taxon>Bacillales</taxon>
        <taxon>Bacillaceae</taxon>
        <taxon>Cytobacillus</taxon>
    </lineage>
</organism>
<dbReference type="Pfam" id="PF04851">
    <property type="entry name" value="ResIII"/>
    <property type="match status" value="1"/>
</dbReference>
<dbReference type="InterPro" id="IPR025202">
    <property type="entry name" value="PLD-like_dom"/>
</dbReference>
<dbReference type="GO" id="GO:0004386">
    <property type="term" value="F:helicase activity"/>
    <property type="evidence" value="ECO:0007669"/>
    <property type="project" value="UniProtKB-KW"/>
</dbReference>
<evidence type="ECO:0000313" key="4">
    <source>
        <dbReference type="Proteomes" id="UP000180194"/>
    </source>
</evidence>
<feature type="domain" description="Helicase C-terminal" evidence="2">
    <location>
        <begin position="433"/>
        <end position="584"/>
    </location>
</feature>
<reference evidence="3 4" key="1">
    <citation type="submission" date="2016-07" db="EMBL/GenBank/DDBJ databases">
        <title>Bacillus oceanisediminis whole genome.</title>
        <authorList>
            <person name="Pal Y."/>
            <person name="Verma A."/>
            <person name="Mual P."/>
            <person name="Srinivasan K."/>
        </authorList>
    </citation>
    <scope>NUCLEOTIDE SEQUENCE [LARGE SCALE GENOMIC DNA]</scope>
    <source>
        <strain evidence="3 4">Bhandara28</strain>
    </source>
</reference>
<keyword evidence="3" id="KW-0067">ATP-binding</keyword>
<name>A0ABX3D0K3_9BACI</name>
<dbReference type="Pfam" id="PF00271">
    <property type="entry name" value="Helicase_C"/>
    <property type="match status" value="1"/>
</dbReference>
<proteinExistence type="predicted"/>
<dbReference type="PROSITE" id="PS51192">
    <property type="entry name" value="HELICASE_ATP_BIND_1"/>
    <property type="match status" value="1"/>
</dbReference>